<dbReference type="GO" id="GO:0016020">
    <property type="term" value="C:membrane"/>
    <property type="evidence" value="ECO:0007669"/>
    <property type="project" value="TreeGrafter"/>
</dbReference>
<proteinExistence type="predicted"/>
<gene>
    <name evidence="2" type="ORF">SBAD_LOCUS12793</name>
</gene>
<dbReference type="GO" id="GO:0043005">
    <property type="term" value="C:neuron projection"/>
    <property type="evidence" value="ECO:0007669"/>
    <property type="project" value="TreeGrafter"/>
</dbReference>
<dbReference type="GO" id="GO:0060271">
    <property type="term" value="P:cilium assembly"/>
    <property type="evidence" value="ECO:0007669"/>
    <property type="project" value="TreeGrafter"/>
</dbReference>
<protein>
    <submittedName>
        <fullName evidence="4">CN hydrolase domain-containing protein</fullName>
    </submittedName>
</protein>
<dbReference type="OrthoDB" id="414590at2759"/>
<sequence length="160" mass="17742">FDFKTVPDVPINATAIGGTQNSSRDKLFVATGSVVKGYNRYGKQFLDFQTNKTEPITSMAICDLEMVLCDSYTLNHFHDCTSANAYTCEERINDVACLPVKWGRPMVIIIACNDYSLRVVHDSMPKYKTMAGGIPYTLLVAGHHEDGNAHHCTFSTLDVL</sequence>
<dbReference type="PANTHER" id="PTHR16074:SF4">
    <property type="entry name" value="BARDET-BIEDL SYNDROME 7 PROTEIN"/>
    <property type="match status" value="1"/>
</dbReference>
<reference evidence="2 3" key="2">
    <citation type="submission" date="2018-11" db="EMBL/GenBank/DDBJ databases">
        <authorList>
            <consortium name="Pathogen Informatics"/>
        </authorList>
    </citation>
    <scope>NUCLEOTIDE SEQUENCE [LARGE SCALE GENOMIC DNA]</scope>
</reference>
<dbReference type="Pfam" id="PF23743">
    <property type="entry name" value="Beta-prop_BBS7"/>
    <property type="match status" value="1"/>
</dbReference>
<organism evidence="4">
    <name type="scientific">Soboliphyme baturini</name>
    <dbReference type="NCBI Taxonomy" id="241478"/>
    <lineage>
        <taxon>Eukaryota</taxon>
        <taxon>Metazoa</taxon>
        <taxon>Ecdysozoa</taxon>
        <taxon>Nematoda</taxon>
        <taxon>Enoplea</taxon>
        <taxon>Dorylaimia</taxon>
        <taxon>Dioctophymatida</taxon>
        <taxon>Dioctophymatoidea</taxon>
        <taxon>Soboliphymatidae</taxon>
        <taxon>Soboliphyme</taxon>
    </lineage>
</organism>
<dbReference type="Proteomes" id="UP000270296">
    <property type="component" value="Unassembled WGS sequence"/>
</dbReference>
<dbReference type="InterPro" id="IPR056332">
    <property type="entry name" value="Beta-prop_BBS7"/>
</dbReference>
<dbReference type="WBParaSite" id="SBAD_0001320601-mRNA-1">
    <property type="protein sequence ID" value="SBAD_0001320601-mRNA-1"/>
    <property type="gene ID" value="SBAD_0001320601"/>
</dbReference>
<feature type="domain" description="BBS7 beta-propeller" evidence="1">
    <location>
        <begin position="2"/>
        <end position="156"/>
    </location>
</feature>
<evidence type="ECO:0000313" key="2">
    <source>
        <dbReference type="EMBL" id="VDP51840.1"/>
    </source>
</evidence>
<dbReference type="GO" id="GO:0036064">
    <property type="term" value="C:ciliary basal body"/>
    <property type="evidence" value="ECO:0007669"/>
    <property type="project" value="TreeGrafter"/>
</dbReference>
<evidence type="ECO:0000313" key="4">
    <source>
        <dbReference type="WBParaSite" id="SBAD_0001320601-mRNA-1"/>
    </source>
</evidence>
<accession>A0A183JA95</accession>
<evidence type="ECO:0000259" key="1">
    <source>
        <dbReference type="Pfam" id="PF23743"/>
    </source>
</evidence>
<name>A0A183JA95_9BILA</name>
<dbReference type="GO" id="GO:0008104">
    <property type="term" value="P:intracellular protein localization"/>
    <property type="evidence" value="ECO:0007669"/>
    <property type="project" value="TreeGrafter"/>
</dbReference>
<reference evidence="4" key="1">
    <citation type="submission" date="2016-06" db="UniProtKB">
        <authorList>
            <consortium name="WormBaseParasite"/>
        </authorList>
    </citation>
    <scope>IDENTIFICATION</scope>
</reference>
<dbReference type="GO" id="GO:0034464">
    <property type="term" value="C:BBSome"/>
    <property type="evidence" value="ECO:0007669"/>
    <property type="project" value="TreeGrafter"/>
</dbReference>
<evidence type="ECO:0000313" key="3">
    <source>
        <dbReference type="Proteomes" id="UP000270296"/>
    </source>
</evidence>
<keyword evidence="3" id="KW-1185">Reference proteome</keyword>
<dbReference type="PANTHER" id="PTHR16074">
    <property type="entry name" value="BARDET-BIEDL SYNDROME 7 PROTEIN"/>
    <property type="match status" value="1"/>
</dbReference>
<dbReference type="GO" id="GO:0005930">
    <property type="term" value="C:axoneme"/>
    <property type="evidence" value="ECO:0007669"/>
    <property type="project" value="TreeGrafter"/>
</dbReference>
<dbReference type="EMBL" id="UZAM01018843">
    <property type="protein sequence ID" value="VDP51840.1"/>
    <property type="molecule type" value="Genomic_DNA"/>
</dbReference>
<dbReference type="AlphaFoldDB" id="A0A183JA95"/>